<dbReference type="AlphaFoldDB" id="A0A2T3A4N3"/>
<gene>
    <name evidence="2" type="ORF">BD289DRAFT_297232</name>
</gene>
<dbReference type="InParanoid" id="A0A2T3A4N3"/>
<dbReference type="EMBL" id="KZ678470">
    <property type="protein sequence ID" value="PSR82801.1"/>
    <property type="molecule type" value="Genomic_DNA"/>
</dbReference>
<sequence>MDDWGRETRIPQCFTPPLAVSLGQCHFKRCVVPYWVEPSRGPGIVVAGRIRPVVLGERERETPGLVRSTAWHFWQHLWQKGQRTGDGLACGNFWGLAATPQRCQIKTKTLVGGCIHRYAAGPLMRAPSMRCTTQAEALYIKAICILEALAAERLLLWYSAASLPLHSLEAFGHRPGARLLASMESISCGNGVAGRKRQRQDKNPRSFPRTCVRPPERSRQPKRAVMPIFRSRGPLQGARGGDVQRAGNGKLDQCPVSVMLLPRV</sequence>
<proteinExistence type="predicted"/>
<keyword evidence="3" id="KW-1185">Reference proteome</keyword>
<dbReference type="Proteomes" id="UP000241462">
    <property type="component" value="Unassembled WGS sequence"/>
</dbReference>
<protein>
    <submittedName>
        <fullName evidence="2">Uncharacterized protein</fullName>
    </submittedName>
</protein>
<reference evidence="2 3" key="1">
    <citation type="journal article" date="2018" name="Mycol. Prog.">
        <title>Coniella lustricola, a new species from submerged detritus.</title>
        <authorList>
            <person name="Raudabaugh D.B."/>
            <person name="Iturriaga T."/>
            <person name="Carver A."/>
            <person name="Mondo S."/>
            <person name="Pangilinan J."/>
            <person name="Lipzen A."/>
            <person name="He G."/>
            <person name="Amirebrahimi M."/>
            <person name="Grigoriev I.V."/>
            <person name="Miller A.N."/>
        </authorList>
    </citation>
    <scope>NUCLEOTIDE SEQUENCE [LARGE SCALE GENOMIC DNA]</scope>
    <source>
        <strain evidence="2 3">B22-T-1</strain>
    </source>
</reference>
<evidence type="ECO:0000313" key="2">
    <source>
        <dbReference type="EMBL" id="PSR82801.1"/>
    </source>
</evidence>
<evidence type="ECO:0000256" key="1">
    <source>
        <dbReference type="SAM" id="MobiDB-lite"/>
    </source>
</evidence>
<organism evidence="2 3">
    <name type="scientific">Coniella lustricola</name>
    <dbReference type="NCBI Taxonomy" id="2025994"/>
    <lineage>
        <taxon>Eukaryota</taxon>
        <taxon>Fungi</taxon>
        <taxon>Dikarya</taxon>
        <taxon>Ascomycota</taxon>
        <taxon>Pezizomycotina</taxon>
        <taxon>Sordariomycetes</taxon>
        <taxon>Sordariomycetidae</taxon>
        <taxon>Diaporthales</taxon>
        <taxon>Schizoparmaceae</taxon>
        <taxon>Coniella</taxon>
    </lineage>
</organism>
<accession>A0A2T3A4N3</accession>
<name>A0A2T3A4N3_9PEZI</name>
<feature type="region of interest" description="Disordered" evidence="1">
    <location>
        <begin position="191"/>
        <end position="249"/>
    </location>
</feature>
<evidence type="ECO:0000313" key="3">
    <source>
        <dbReference type="Proteomes" id="UP000241462"/>
    </source>
</evidence>